<evidence type="ECO:0000313" key="1">
    <source>
        <dbReference type="EMBL" id="MBB4685670.1"/>
    </source>
</evidence>
<sequence>MELELLDVSVADLGEAPMGGSSTKKNLNTTGDLVGMGRGQRFMACSDGGSELAPGSRY</sequence>
<protein>
    <submittedName>
        <fullName evidence="1">Uncharacterized protein</fullName>
    </submittedName>
</protein>
<name>A0A840IUX2_9PSEU</name>
<dbReference type="Proteomes" id="UP000581769">
    <property type="component" value="Unassembled WGS sequence"/>
</dbReference>
<proteinExistence type="predicted"/>
<organism evidence="1 2">
    <name type="scientific">Amycolatopsis jiangsuensis</name>
    <dbReference type="NCBI Taxonomy" id="1181879"/>
    <lineage>
        <taxon>Bacteria</taxon>
        <taxon>Bacillati</taxon>
        <taxon>Actinomycetota</taxon>
        <taxon>Actinomycetes</taxon>
        <taxon>Pseudonocardiales</taxon>
        <taxon>Pseudonocardiaceae</taxon>
        <taxon>Amycolatopsis</taxon>
    </lineage>
</organism>
<reference evidence="1 2" key="1">
    <citation type="submission" date="2020-08" db="EMBL/GenBank/DDBJ databases">
        <title>Sequencing the genomes of 1000 actinobacteria strains.</title>
        <authorList>
            <person name="Klenk H.-P."/>
        </authorList>
    </citation>
    <scope>NUCLEOTIDE SEQUENCE [LARGE SCALE GENOMIC DNA]</scope>
    <source>
        <strain evidence="1 2">DSM 45859</strain>
    </source>
</reference>
<dbReference type="RefSeq" id="WP_184780662.1">
    <property type="nucleotide sequence ID" value="NZ_JACHMG010000001.1"/>
</dbReference>
<dbReference type="AlphaFoldDB" id="A0A840IUX2"/>
<gene>
    <name evidence="1" type="ORF">BJY18_003155</name>
</gene>
<accession>A0A840IUX2</accession>
<comment type="caution">
    <text evidence="1">The sequence shown here is derived from an EMBL/GenBank/DDBJ whole genome shotgun (WGS) entry which is preliminary data.</text>
</comment>
<keyword evidence="2" id="KW-1185">Reference proteome</keyword>
<evidence type="ECO:0000313" key="2">
    <source>
        <dbReference type="Proteomes" id="UP000581769"/>
    </source>
</evidence>
<dbReference type="EMBL" id="JACHMG010000001">
    <property type="protein sequence ID" value="MBB4685670.1"/>
    <property type="molecule type" value="Genomic_DNA"/>
</dbReference>